<dbReference type="EMBL" id="KK100253">
    <property type="protein sequence ID" value="KIZ07517.1"/>
    <property type="molecule type" value="Genomic_DNA"/>
</dbReference>
<feature type="signal peptide" evidence="1">
    <location>
        <begin position="1"/>
        <end position="19"/>
    </location>
</feature>
<proteinExistence type="predicted"/>
<keyword evidence="1" id="KW-0732">Signal</keyword>
<evidence type="ECO:0000256" key="1">
    <source>
        <dbReference type="SAM" id="SignalP"/>
    </source>
</evidence>
<reference evidence="2 3" key="1">
    <citation type="journal article" date="2013" name="BMC Genomics">
        <title>Reconstruction of the lipid metabolism for the microalga Monoraphidium neglectum from its genome sequence reveals characteristics suitable for biofuel production.</title>
        <authorList>
            <person name="Bogen C."/>
            <person name="Al-Dilaimi A."/>
            <person name="Albersmeier A."/>
            <person name="Wichmann J."/>
            <person name="Grundmann M."/>
            <person name="Rupp O."/>
            <person name="Lauersen K.J."/>
            <person name="Blifernez-Klassen O."/>
            <person name="Kalinowski J."/>
            <person name="Goesmann A."/>
            <person name="Mussgnug J.H."/>
            <person name="Kruse O."/>
        </authorList>
    </citation>
    <scope>NUCLEOTIDE SEQUENCE [LARGE SCALE GENOMIC DNA]</scope>
    <source>
        <strain evidence="2 3">SAG 48.87</strain>
    </source>
</reference>
<dbReference type="RefSeq" id="XP_013906536.1">
    <property type="nucleotide sequence ID" value="XM_014051082.1"/>
</dbReference>
<dbReference type="KEGG" id="mng:MNEG_0430"/>
<evidence type="ECO:0000313" key="3">
    <source>
        <dbReference type="Proteomes" id="UP000054498"/>
    </source>
</evidence>
<protein>
    <submittedName>
        <fullName evidence="2">Uncharacterized protein</fullName>
    </submittedName>
</protein>
<organism evidence="2 3">
    <name type="scientific">Monoraphidium neglectum</name>
    <dbReference type="NCBI Taxonomy" id="145388"/>
    <lineage>
        <taxon>Eukaryota</taxon>
        <taxon>Viridiplantae</taxon>
        <taxon>Chlorophyta</taxon>
        <taxon>core chlorophytes</taxon>
        <taxon>Chlorophyceae</taxon>
        <taxon>CS clade</taxon>
        <taxon>Sphaeropleales</taxon>
        <taxon>Selenastraceae</taxon>
        <taxon>Monoraphidium</taxon>
    </lineage>
</organism>
<evidence type="ECO:0000313" key="2">
    <source>
        <dbReference type="EMBL" id="KIZ07517.1"/>
    </source>
</evidence>
<dbReference type="AlphaFoldDB" id="A0A0D2N5E8"/>
<dbReference type="Proteomes" id="UP000054498">
    <property type="component" value="Unassembled WGS sequence"/>
</dbReference>
<keyword evidence="3" id="KW-1185">Reference proteome</keyword>
<gene>
    <name evidence="2" type="ORF">MNEG_0430</name>
</gene>
<dbReference type="OrthoDB" id="540827at2759"/>
<name>A0A0D2N5E8_9CHLO</name>
<accession>A0A0D2N5E8</accession>
<feature type="chain" id="PRO_5002247823" evidence="1">
    <location>
        <begin position="20"/>
        <end position="570"/>
    </location>
</feature>
<sequence length="570" mass="58201">MLQLLSLASIVWASRRALAGAPSYCSSNGTPLQAPVVEGGSFGFSVSSDSAASTVAVGQPDAENGLVYNYNQVKLCAYQSYALPTPPDSDEADPAASLGMMTAISRDGRWMAVAGALVEDGTQAQVYIYRRQSNDSTGGFVFHQQLALLGAPTEGTDGGTPGSVYSGSLSISRDGRLVLVSWSVYGEGLDSSSDDPYGAPSGTAAGCAQLYRRLGNNSYARAQADLLRLAPSYAKTQFFGANSYVVADGTVLAVSTRVMDASKPTAGAPAIVIYRRLANGAFAYSATLKTPGSDGTFVMTESGSHIAVVQASDVYVYVREGVLSTGKFVYNKRCTLVGEDMNLEPSYTKLAMTLASNTLRLAVSNSLDSIFIWSIPLGGKRAYSDGTCPATLDSTLTGEAGSGFGAALAMAETGRALVVGVAGSAKAPDGTAVLVVDITAPKAAAAPSPSPSTSLVYSPRASTTAALDSTYYQANPSTVIVSARYGSVGVPAPQTFSLGSWAAGSPGGAPWSASSGYSISPVNPYQSGGTPVAKSIVSLTSALNGLGLTTATLRTLVASLKPSSSPVTSG</sequence>
<dbReference type="GeneID" id="25726548"/>